<evidence type="ECO:0008006" key="3">
    <source>
        <dbReference type="Google" id="ProtNLM"/>
    </source>
</evidence>
<gene>
    <name evidence="1" type="ORF">HH1059_24930</name>
</gene>
<dbReference type="EMBL" id="AP017372">
    <property type="protein sequence ID" value="BAU56569.2"/>
    <property type="molecule type" value="Genomic_DNA"/>
</dbReference>
<dbReference type="Proteomes" id="UP000218890">
    <property type="component" value="Chromosome"/>
</dbReference>
<dbReference type="Gene3D" id="1.10.510.10">
    <property type="entry name" value="Transferase(Phosphotransferase) domain 1"/>
    <property type="match status" value="1"/>
</dbReference>
<proteinExistence type="predicted"/>
<keyword evidence="2" id="KW-1185">Reference proteome</keyword>
<protein>
    <recommendedName>
        <fullName evidence="3">Serine/threonine protein kinase</fullName>
    </recommendedName>
</protein>
<dbReference type="AlphaFoldDB" id="A0A0X8X6Q3"/>
<accession>A0A0X8X6Q3</accession>
<evidence type="ECO:0000313" key="1">
    <source>
        <dbReference type="EMBL" id="BAU56569.2"/>
    </source>
</evidence>
<organism evidence="1 2">
    <name type="scientific">Halorhodospira halochloris</name>
    <name type="common">Ectothiorhodospira halochloris</name>
    <dbReference type="NCBI Taxonomy" id="1052"/>
    <lineage>
        <taxon>Bacteria</taxon>
        <taxon>Pseudomonadati</taxon>
        <taxon>Pseudomonadota</taxon>
        <taxon>Gammaproteobacteria</taxon>
        <taxon>Chromatiales</taxon>
        <taxon>Ectothiorhodospiraceae</taxon>
        <taxon>Halorhodospira</taxon>
    </lineage>
</organism>
<dbReference type="SUPFAM" id="SSF56112">
    <property type="entry name" value="Protein kinase-like (PK-like)"/>
    <property type="match status" value="1"/>
</dbReference>
<name>A0A0X8X6Q3_HALHR</name>
<reference evidence="1" key="1">
    <citation type="submission" date="2016-02" db="EMBL/GenBank/DDBJ databases">
        <title>Halorhodospira halochloris DSM-1059 complete genome, version 2.</title>
        <authorList>
            <person name="Tsukatani Y."/>
        </authorList>
    </citation>
    <scope>NUCLEOTIDE SEQUENCE</scope>
    <source>
        <strain evidence="1">DSM 1059</strain>
    </source>
</reference>
<dbReference type="InterPro" id="IPR011009">
    <property type="entry name" value="Kinase-like_dom_sf"/>
</dbReference>
<sequence length="284" mass="32461">MPYQHVHLEGTAQTDSVDPDLHAAIKQATPQQKKHVFTIKHGDRQLVVKYPEDKRGYFKAFGERLYFSLLTNHNIPISAFQLKPPKERTHFEAARISELKKLNINVPEVVAVTADYIVLEHCGTRLEDFIRYGYASANKIERLVCNAAEQLAHMHSNQAWHGAPQVRNIMILDNGNVAFIDFEENLEGLPHLMRETYDILQFIGALIVPRYDSQPLIDLTEAAVERYIAIRGPEPLLQLKTYYKYLSTAKKLIKPFGSRVGRDATRIIVLCEMLESLLKREGVL</sequence>
<dbReference type="OrthoDB" id="5781459at2"/>
<dbReference type="RefSeq" id="WP_096406599.1">
    <property type="nucleotide sequence ID" value="NZ_AP017372.2"/>
</dbReference>
<evidence type="ECO:0000313" key="2">
    <source>
        <dbReference type="Proteomes" id="UP000218890"/>
    </source>
</evidence>
<dbReference type="KEGG" id="hhk:HH1059_24930"/>